<reference evidence="6" key="1">
    <citation type="submission" date="2015-10" db="EMBL/GenBank/DDBJ databases">
        <authorList>
            <person name="Gilbert D.G."/>
        </authorList>
    </citation>
    <scope>NUCLEOTIDE SEQUENCE</scope>
</reference>
<feature type="domain" description="Multidrug resistance protein MdtA-like barrel-sandwich hybrid" evidence="4">
    <location>
        <begin position="67"/>
        <end position="202"/>
    </location>
</feature>
<feature type="transmembrane region" description="Helical" evidence="3">
    <location>
        <begin position="12"/>
        <end position="31"/>
    </location>
</feature>
<name>A0A160VJH6_9ZZZZ</name>
<evidence type="ECO:0000259" key="4">
    <source>
        <dbReference type="Pfam" id="PF25917"/>
    </source>
</evidence>
<dbReference type="EMBL" id="FAXC01000238">
    <property type="protein sequence ID" value="CUV09404.1"/>
    <property type="molecule type" value="Genomic_DNA"/>
</dbReference>
<keyword evidence="3" id="KW-0472">Membrane</keyword>
<dbReference type="NCBIfam" id="TIGR01730">
    <property type="entry name" value="RND_mfp"/>
    <property type="match status" value="1"/>
</dbReference>
<dbReference type="GO" id="GO:1990281">
    <property type="term" value="C:efflux pump complex"/>
    <property type="evidence" value="ECO:0007669"/>
    <property type="project" value="TreeGrafter"/>
</dbReference>
<dbReference type="Pfam" id="PF25990">
    <property type="entry name" value="Beta-barrel_YknX"/>
    <property type="match status" value="1"/>
</dbReference>
<gene>
    <name evidence="6" type="ORF">MGWOODY_Mmi28</name>
</gene>
<protein>
    <submittedName>
        <fullName evidence="6">Macrolide-specific efflux protein MacA</fullName>
    </submittedName>
</protein>
<feature type="region of interest" description="Disordered" evidence="2">
    <location>
        <begin position="421"/>
        <end position="451"/>
    </location>
</feature>
<organism evidence="6">
    <name type="scientific">hydrothermal vent metagenome</name>
    <dbReference type="NCBI Taxonomy" id="652676"/>
    <lineage>
        <taxon>unclassified sequences</taxon>
        <taxon>metagenomes</taxon>
        <taxon>ecological metagenomes</taxon>
    </lineage>
</organism>
<feature type="compositionally biased region" description="Basic and acidic residues" evidence="2">
    <location>
        <begin position="421"/>
        <end position="436"/>
    </location>
</feature>
<evidence type="ECO:0000256" key="3">
    <source>
        <dbReference type="SAM" id="Phobius"/>
    </source>
</evidence>
<dbReference type="Gene3D" id="2.40.30.170">
    <property type="match status" value="1"/>
</dbReference>
<evidence type="ECO:0000256" key="2">
    <source>
        <dbReference type="SAM" id="MobiDB-lite"/>
    </source>
</evidence>
<dbReference type="Pfam" id="PF25917">
    <property type="entry name" value="BSH_RND"/>
    <property type="match status" value="1"/>
</dbReference>
<evidence type="ECO:0000256" key="1">
    <source>
        <dbReference type="SAM" id="Coils"/>
    </source>
</evidence>
<sequence length="451" mass="49207">MAKKKLTKKKKWIIFGGGGTLLVLLIVANILRDNTSAIKVETEDVTRQSVIHKVNASGRIQPKVEVKISATSSAWIDSITVNEGDDVKKGQHLISLDRKQLLANYNASTSSVRSAEARLRQERANRKRIETMYDQNMASDQELEAALASYEIANSQLEQAKANLESRKDDLDKARIVAPQAGTVTSINKEVGDLAVGGMFQADVLMTVSDLSKMEVIVDVNENDVISVALGDTTEIEIDAFQDTVFYGIVTEIAHKAQSTAMGSQEQVTNFEVKITMINVPAGIRPGMSATANIITDKKENVLAIPIQSLTVRPEGSEKMSFGKSGRPGGDREGEAKLKAKKMEELVFVLADQPGGVLRNGIMSETDDKIQKKKKAKKGSKYVHIRPVEVGISSETHYEVLSGLEKGEKIVTGSYRAISKDLAHNKEVTTRDDKSGSGKNSMEISTESKEN</sequence>
<evidence type="ECO:0000313" key="6">
    <source>
        <dbReference type="EMBL" id="CUV09404.1"/>
    </source>
</evidence>
<keyword evidence="3" id="KW-0812">Transmembrane</keyword>
<keyword evidence="3" id="KW-1133">Transmembrane helix</keyword>
<dbReference type="Gene3D" id="2.40.50.100">
    <property type="match status" value="1"/>
</dbReference>
<keyword evidence="1" id="KW-0175">Coiled coil</keyword>
<dbReference type="Gene3D" id="1.10.287.470">
    <property type="entry name" value="Helix hairpin bin"/>
    <property type="match status" value="1"/>
</dbReference>
<accession>A0A160VJH6</accession>
<dbReference type="Gene3D" id="2.40.420.20">
    <property type="match status" value="1"/>
</dbReference>
<evidence type="ECO:0000259" key="5">
    <source>
        <dbReference type="Pfam" id="PF25990"/>
    </source>
</evidence>
<dbReference type="InterPro" id="IPR006143">
    <property type="entry name" value="RND_pump_MFP"/>
</dbReference>
<dbReference type="GO" id="GO:0015562">
    <property type="term" value="F:efflux transmembrane transporter activity"/>
    <property type="evidence" value="ECO:0007669"/>
    <property type="project" value="TreeGrafter"/>
</dbReference>
<dbReference type="SUPFAM" id="SSF111369">
    <property type="entry name" value="HlyD-like secretion proteins"/>
    <property type="match status" value="1"/>
</dbReference>
<dbReference type="AlphaFoldDB" id="A0A160VJH6"/>
<feature type="domain" description="YknX-like beta-barrel" evidence="5">
    <location>
        <begin position="215"/>
        <end position="294"/>
    </location>
</feature>
<dbReference type="PANTHER" id="PTHR30469:SF33">
    <property type="entry name" value="SLR1207 PROTEIN"/>
    <property type="match status" value="1"/>
</dbReference>
<dbReference type="PANTHER" id="PTHR30469">
    <property type="entry name" value="MULTIDRUG RESISTANCE PROTEIN MDTA"/>
    <property type="match status" value="1"/>
</dbReference>
<dbReference type="InterPro" id="IPR058625">
    <property type="entry name" value="MdtA-like_BSH"/>
</dbReference>
<feature type="coiled-coil region" evidence="1">
    <location>
        <begin position="112"/>
        <end position="177"/>
    </location>
</feature>
<feature type="region of interest" description="Disordered" evidence="2">
    <location>
        <begin position="316"/>
        <end position="335"/>
    </location>
</feature>
<proteinExistence type="predicted"/>
<dbReference type="InterPro" id="IPR058636">
    <property type="entry name" value="Beta-barrel_YknX"/>
</dbReference>